<evidence type="ECO:0000313" key="2">
    <source>
        <dbReference type="EMBL" id="MBB2990270.1"/>
    </source>
</evidence>
<proteinExistence type="predicted"/>
<feature type="transmembrane region" description="Helical" evidence="1">
    <location>
        <begin position="21"/>
        <end position="42"/>
    </location>
</feature>
<evidence type="ECO:0000313" key="3">
    <source>
        <dbReference type="Proteomes" id="UP000550501"/>
    </source>
</evidence>
<evidence type="ECO:0000256" key="1">
    <source>
        <dbReference type="SAM" id="Phobius"/>
    </source>
</evidence>
<keyword evidence="1" id="KW-1133">Transmembrane helix</keyword>
<dbReference type="Proteomes" id="UP000550501">
    <property type="component" value="Unassembled WGS sequence"/>
</dbReference>
<feature type="transmembrane region" description="Helical" evidence="1">
    <location>
        <begin position="48"/>
        <end position="71"/>
    </location>
</feature>
<organism evidence="2 3">
    <name type="scientific">Mycolicibacterium iranicum</name>
    <name type="common">Mycobacterium iranicum</name>
    <dbReference type="NCBI Taxonomy" id="912594"/>
    <lineage>
        <taxon>Bacteria</taxon>
        <taxon>Bacillati</taxon>
        <taxon>Actinomycetota</taxon>
        <taxon>Actinomycetes</taxon>
        <taxon>Mycobacteriales</taxon>
        <taxon>Mycobacteriaceae</taxon>
        <taxon>Mycolicibacterium</taxon>
    </lineage>
</organism>
<keyword evidence="1" id="KW-0472">Membrane</keyword>
<reference evidence="2 3" key="1">
    <citation type="submission" date="2020-08" db="EMBL/GenBank/DDBJ databases">
        <title>The Agave Microbiome: Exploring the role of microbial communities in plant adaptations to desert environments.</title>
        <authorList>
            <person name="Partida-Martinez L.P."/>
        </authorList>
    </citation>
    <scope>NUCLEOTIDE SEQUENCE [LARGE SCALE GENOMIC DNA]</scope>
    <source>
        <strain evidence="2 3">AT2.18</strain>
    </source>
</reference>
<feature type="transmembrane region" description="Helical" evidence="1">
    <location>
        <begin position="92"/>
        <end position="114"/>
    </location>
</feature>
<gene>
    <name evidence="2" type="ORF">FHR72_001738</name>
</gene>
<keyword evidence="3" id="KW-1185">Reference proteome</keyword>
<accession>A0A839Q2B2</accession>
<protein>
    <submittedName>
        <fullName evidence="2">General stress protein CsbA</fullName>
    </submittedName>
</protein>
<feature type="transmembrane region" description="Helical" evidence="1">
    <location>
        <begin position="126"/>
        <end position="148"/>
    </location>
</feature>
<sequence>MRDYWRLVRKYKSNKRDWWALTVLFGLPAAAVGITAWLGYVFPAPVAMLPAVALLAGVLLAAAGQVVTLRARIADSLTLSTDERVRAHVRETMSGVVLAACAAFTAALLFGALAAATQQVGYVERWWHVALSSASLGMTTYLGLMFIATARRLYATYLEVFENGAPVRAGSAAPGPRPAHHEHSSK</sequence>
<dbReference type="EMBL" id="JACHVU010000003">
    <property type="protein sequence ID" value="MBB2990270.1"/>
    <property type="molecule type" value="Genomic_DNA"/>
</dbReference>
<dbReference type="AlphaFoldDB" id="A0A839Q2B2"/>
<keyword evidence="1" id="KW-0812">Transmembrane</keyword>
<comment type="caution">
    <text evidence="2">The sequence shown here is derived from an EMBL/GenBank/DDBJ whole genome shotgun (WGS) entry which is preliminary data.</text>
</comment>
<dbReference type="RefSeq" id="WP_183467524.1">
    <property type="nucleotide sequence ID" value="NZ_JACHVU010000003.1"/>
</dbReference>
<name>A0A839Q2B2_MYCIR</name>